<dbReference type="GO" id="GO:0005634">
    <property type="term" value="C:nucleus"/>
    <property type="evidence" value="ECO:0007669"/>
    <property type="project" value="UniProtKB-SubCell"/>
</dbReference>
<organism evidence="4 5">
    <name type="scientific">Ceratodon purpureus</name>
    <name type="common">Fire moss</name>
    <name type="synonym">Dicranum purpureum</name>
    <dbReference type="NCBI Taxonomy" id="3225"/>
    <lineage>
        <taxon>Eukaryota</taxon>
        <taxon>Viridiplantae</taxon>
        <taxon>Streptophyta</taxon>
        <taxon>Embryophyta</taxon>
        <taxon>Bryophyta</taxon>
        <taxon>Bryophytina</taxon>
        <taxon>Bryopsida</taxon>
        <taxon>Dicranidae</taxon>
        <taxon>Pseudoditrichales</taxon>
        <taxon>Ditrichaceae</taxon>
        <taxon>Ceratodon</taxon>
    </lineage>
</organism>
<dbReference type="PANTHER" id="PTHR47350">
    <property type="entry name" value="PROTEIN IWS1 HOMOLOG 1"/>
    <property type="match status" value="1"/>
</dbReference>
<dbReference type="InterPro" id="IPR035441">
    <property type="entry name" value="TFIIS/LEDGF_dom_sf"/>
</dbReference>
<keyword evidence="5" id="KW-1185">Reference proteome</keyword>
<dbReference type="GO" id="GO:0032784">
    <property type="term" value="P:regulation of DNA-templated transcription elongation"/>
    <property type="evidence" value="ECO:0007669"/>
    <property type="project" value="InterPro"/>
</dbReference>
<evidence type="ECO:0000313" key="4">
    <source>
        <dbReference type="EMBL" id="KAG0587853.1"/>
    </source>
</evidence>
<feature type="region of interest" description="Disordered" evidence="2">
    <location>
        <begin position="151"/>
        <end position="219"/>
    </location>
</feature>
<dbReference type="Pfam" id="PF08711">
    <property type="entry name" value="Med26"/>
    <property type="match status" value="1"/>
</dbReference>
<dbReference type="GO" id="GO:0009742">
    <property type="term" value="P:brassinosteroid mediated signaling pathway"/>
    <property type="evidence" value="ECO:0007669"/>
    <property type="project" value="InterPro"/>
</dbReference>
<dbReference type="InterPro" id="IPR044204">
    <property type="entry name" value="IWS1/2"/>
</dbReference>
<keyword evidence="1" id="KW-0539">Nucleus</keyword>
<dbReference type="EMBL" id="CM026422">
    <property type="protein sequence ID" value="KAG0587853.1"/>
    <property type="molecule type" value="Genomic_DNA"/>
</dbReference>
<comment type="caution">
    <text evidence="4">The sequence shown here is derived from an EMBL/GenBank/DDBJ whole genome shotgun (WGS) entry which is preliminary data.</text>
</comment>
<name>A0A8T0IZR8_CERPU</name>
<evidence type="ECO:0000256" key="1">
    <source>
        <dbReference type="PROSITE-ProRule" id="PRU00649"/>
    </source>
</evidence>
<dbReference type="InterPro" id="IPR017923">
    <property type="entry name" value="TFIIS_N"/>
</dbReference>
<gene>
    <name evidence="4" type="ORF">KC19_2G196300</name>
</gene>
<evidence type="ECO:0000259" key="3">
    <source>
        <dbReference type="PROSITE" id="PS51319"/>
    </source>
</evidence>
<feature type="compositionally biased region" description="Basic and acidic residues" evidence="2">
    <location>
        <begin position="176"/>
        <end position="188"/>
    </location>
</feature>
<protein>
    <recommendedName>
        <fullName evidence="3">TFIIS N-terminal domain-containing protein</fullName>
    </recommendedName>
</protein>
<proteinExistence type="predicted"/>
<dbReference type="SUPFAM" id="SSF47676">
    <property type="entry name" value="Conserved domain common to transcription factors TFIIS, elongin A, CRSP70"/>
    <property type="match status" value="1"/>
</dbReference>
<evidence type="ECO:0000313" key="5">
    <source>
        <dbReference type="Proteomes" id="UP000822688"/>
    </source>
</evidence>
<dbReference type="Proteomes" id="UP000822688">
    <property type="component" value="Chromosome 2"/>
</dbReference>
<feature type="compositionally biased region" description="Polar residues" evidence="2">
    <location>
        <begin position="205"/>
        <end position="219"/>
    </location>
</feature>
<comment type="subcellular location">
    <subcellularLocation>
        <location evidence="1">Nucleus</location>
    </subcellularLocation>
</comment>
<accession>A0A8T0IZR8</accession>
<dbReference type="AlphaFoldDB" id="A0A8T0IZR8"/>
<dbReference type="PANTHER" id="PTHR47350:SF4">
    <property type="entry name" value="PROTEIN IWS1 HOMOLOG 1"/>
    <property type="match status" value="1"/>
</dbReference>
<dbReference type="Gene3D" id="1.20.930.10">
    <property type="entry name" value="Conserved domain common to transcription factors TFIIS, elongin A, CRSP70"/>
    <property type="match status" value="1"/>
</dbReference>
<evidence type="ECO:0000256" key="2">
    <source>
        <dbReference type="SAM" id="MobiDB-lite"/>
    </source>
</evidence>
<feature type="domain" description="TFIIS N-terminal" evidence="3">
    <location>
        <begin position="59"/>
        <end position="142"/>
    </location>
</feature>
<dbReference type="PROSITE" id="PS51319">
    <property type="entry name" value="TFIIS_N"/>
    <property type="match status" value="1"/>
</dbReference>
<sequence length="219" mass="24681">MAIFMYNFVEKLNVAAKMDEDLNRAMKPAIEKLKMLPEVWNVLHKHPLQIKFLDCGGLSSFVNWLVPLPDGSLPNTNVRTTVLTLLADFPIDVASNQRREQLKSSGIGKIVMALTRLPHETPANQKLARDLVNKWSRPLFDNSISYDNIRRPYRAEPPQPPQPQSMATKKAPVKRTIADRGDDLDVHQGSKKKLKQAEGCRIQVEKNTGNGRASTNMVM</sequence>
<reference evidence="4" key="1">
    <citation type="submission" date="2020-06" db="EMBL/GenBank/DDBJ databases">
        <title>WGS assembly of Ceratodon purpureus strain R40.</title>
        <authorList>
            <person name="Carey S.B."/>
            <person name="Jenkins J."/>
            <person name="Shu S."/>
            <person name="Lovell J.T."/>
            <person name="Sreedasyam A."/>
            <person name="Maumus F."/>
            <person name="Tiley G.P."/>
            <person name="Fernandez-Pozo N."/>
            <person name="Barry K."/>
            <person name="Chen C."/>
            <person name="Wang M."/>
            <person name="Lipzen A."/>
            <person name="Daum C."/>
            <person name="Saski C.A."/>
            <person name="Payton A.C."/>
            <person name="Mcbreen J.C."/>
            <person name="Conrad R.E."/>
            <person name="Kollar L.M."/>
            <person name="Olsson S."/>
            <person name="Huttunen S."/>
            <person name="Landis J.B."/>
            <person name="Wickett N.J."/>
            <person name="Johnson M.G."/>
            <person name="Rensing S.A."/>
            <person name="Grimwood J."/>
            <person name="Schmutz J."/>
            <person name="Mcdaniel S.F."/>
        </authorList>
    </citation>
    <scope>NUCLEOTIDE SEQUENCE</scope>
    <source>
        <strain evidence="4">R40</strain>
    </source>
</reference>